<keyword evidence="6 7" id="KW-0961">Cell wall biogenesis/degradation</keyword>
<evidence type="ECO:0000256" key="7">
    <source>
        <dbReference type="PROSITE-ProRule" id="PRU01373"/>
    </source>
</evidence>
<dbReference type="Gene3D" id="2.130.10.130">
    <property type="entry name" value="Integrin alpha, N-terminal"/>
    <property type="match status" value="1"/>
</dbReference>
<keyword evidence="2" id="KW-0808">Transferase</keyword>
<evidence type="ECO:0000256" key="4">
    <source>
        <dbReference type="ARBA" id="ARBA00022960"/>
    </source>
</evidence>
<keyword evidence="5 7" id="KW-0573">Peptidoglycan synthesis</keyword>
<comment type="pathway">
    <text evidence="1 7">Cell wall biogenesis; peptidoglycan biosynthesis.</text>
</comment>
<dbReference type="GO" id="GO:0005576">
    <property type="term" value="C:extracellular region"/>
    <property type="evidence" value="ECO:0007669"/>
    <property type="project" value="TreeGrafter"/>
</dbReference>
<dbReference type="Gene3D" id="2.40.440.10">
    <property type="entry name" value="L,D-transpeptidase catalytic domain-like"/>
    <property type="match status" value="1"/>
</dbReference>
<dbReference type="Pfam" id="PF03734">
    <property type="entry name" value="YkuD"/>
    <property type="match status" value="1"/>
</dbReference>
<dbReference type="GO" id="GO:0071555">
    <property type="term" value="P:cell wall organization"/>
    <property type="evidence" value="ECO:0007669"/>
    <property type="project" value="UniProtKB-UniRule"/>
</dbReference>
<dbReference type="UniPathway" id="UPA00219"/>
<feature type="active site" description="Nucleophile" evidence="7">
    <location>
        <position position="452"/>
    </location>
</feature>
<dbReference type="Pfam" id="PF01839">
    <property type="entry name" value="FG-GAP"/>
    <property type="match status" value="1"/>
</dbReference>
<evidence type="ECO:0000256" key="1">
    <source>
        <dbReference type="ARBA" id="ARBA00004752"/>
    </source>
</evidence>
<dbReference type="InterPro" id="IPR038063">
    <property type="entry name" value="Transpep_catalytic_dom"/>
</dbReference>
<feature type="active site" description="Proton donor/acceptor" evidence="7">
    <location>
        <position position="436"/>
    </location>
</feature>
<dbReference type="EMBL" id="PCSZ01000022">
    <property type="protein sequence ID" value="PIP60856.1"/>
    <property type="molecule type" value="Genomic_DNA"/>
</dbReference>
<evidence type="ECO:0000313" key="9">
    <source>
        <dbReference type="EMBL" id="PIP60856.1"/>
    </source>
</evidence>
<dbReference type="SUPFAM" id="SSF141523">
    <property type="entry name" value="L,D-transpeptidase catalytic domain-like"/>
    <property type="match status" value="1"/>
</dbReference>
<dbReference type="Proteomes" id="UP000231581">
    <property type="component" value="Unassembled WGS sequence"/>
</dbReference>
<comment type="caution">
    <text evidence="9">The sequence shown here is derived from an EMBL/GenBank/DDBJ whole genome shotgun (WGS) entry which is preliminary data.</text>
</comment>
<gene>
    <name evidence="9" type="ORF">COX00_00960</name>
</gene>
<accession>A0A2H0BT43</accession>
<keyword evidence="4 7" id="KW-0133">Cell shape</keyword>
<evidence type="ECO:0000256" key="5">
    <source>
        <dbReference type="ARBA" id="ARBA00022984"/>
    </source>
</evidence>
<evidence type="ECO:0000256" key="6">
    <source>
        <dbReference type="ARBA" id="ARBA00023316"/>
    </source>
</evidence>
<dbReference type="PANTHER" id="PTHR30582:SF2">
    <property type="entry name" value="L,D-TRANSPEPTIDASE YCIB-RELATED"/>
    <property type="match status" value="1"/>
</dbReference>
<evidence type="ECO:0000256" key="3">
    <source>
        <dbReference type="ARBA" id="ARBA00022729"/>
    </source>
</evidence>
<dbReference type="PROSITE" id="PS51257">
    <property type="entry name" value="PROKAR_LIPOPROTEIN"/>
    <property type="match status" value="1"/>
</dbReference>
<dbReference type="SUPFAM" id="SSF69318">
    <property type="entry name" value="Integrin alpha N-terminal domain"/>
    <property type="match status" value="2"/>
</dbReference>
<organism evidence="9 10">
    <name type="scientific">Candidatus Uhrbacteria bacterium CG22_combo_CG10-13_8_21_14_all_47_17</name>
    <dbReference type="NCBI Taxonomy" id="1975041"/>
    <lineage>
        <taxon>Bacteria</taxon>
        <taxon>Candidatus Uhriibacteriota</taxon>
    </lineage>
</organism>
<evidence type="ECO:0000259" key="8">
    <source>
        <dbReference type="PROSITE" id="PS52029"/>
    </source>
</evidence>
<dbReference type="GO" id="GO:0071972">
    <property type="term" value="F:peptidoglycan L,D-transpeptidase activity"/>
    <property type="evidence" value="ECO:0007669"/>
    <property type="project" value="TreeGrafter"/>
</dbReference>
<dbReference type="InterPro" id="IPR013517">
    <property type="entry name" value="FG-GAP"/>
</dbReference>
<dbReference type="Pfam" id="PF13517">
    <property type="entry name" value="FG-GAP_3"/>
    <property type="match status" value="1"/>
</dbReference>
<dbReference type="GO" id="GO:0016740">
    <property type="term" value="F:transferase activity"/>
    <property type="evidence" value="ECO:0007669"/>
    <property type="project" value="UniProtKB-KW"/>
</dbReference>
<sequence>MKSPIFVVSVLILGCLVYARPGFAAVVDAPLRADHARVAEVSIWQSNFQERERFQTFDASRLSGGNLASGDIDGDGKPEIIIGSGIGVSPLVRVYDTNGKLIKSFLAYAQSFHGGVRVAVADLDGDGKAEIITAPGPGMEPLIRKFHGDGTFEIPNGSLAYAKNFQGGVHIVAADLDGDGKAEIITTPGPGGGPHVRIFNGQFENQNKDFFAFANDMRDGIMPAVLRTPEGPVIAIAIESWSEPIVKIFQRQGNGYVPKNEFLAFDRNWRSGVSIAAVDLNADGFDEIAAHGNGGSTAELRFLDRSGAVLGKYLVQDPNYRGGLSVAQIDADGDGRMEIATVANAPVVSGPLYEEKSVYVNISQQRLYAYEHGRLVNTFLVSTGISKYPTPVVTTTVQNKTPVKRYTWNYGPGNPDNYDLPNVQWNMNIYGYIYIHGTYWHHNFGHPMSHGCVNLRTSDADWIYHWADIGTPVRTFYHPPAQNEQPEGTTLARQ</sequence>
<dbReference type="GO" id="GO:0008360">
    <property type="term" value="P:regulation of cell shape"/>
    <property type="evidence" value="ECO:0007669"/>
    <property type="project" value="UniProtKB-UniRule"/>
</dbReference>
<keyword evidence="3" id="KW-0732">Signal</keyword>
<dbReference type="PROSITE" id="PS52029">
    <property type="entry name" value="LD_TPASE"/>
    <property type="match status" value="1"/>
</dbReference>
<protein>
    <recommendedName>
        <fullName evidence="8">L,D-TPase catalytic domain-containing protein</fullName>
    </recommendedName>
</protein>
<proteinExistence type="predicted"/>
<dbReference type="InterPro" id="IPR028994">
    <property type="entry name" value="Integrin_alpha_N"/>
</dbReference>
<dbReference type="AlphaFoldDB" id="A0A2H0BT43"/>
<dbReference type="PANTHER" id="PTHR30582">
    <property type="entry name" value="L,D-TRANSPEPTIDASE"/>
    <property type="match status" value="1"/>
</dbReference>
<dbReference type="CDD" id="cd16913">
    <property type="entry name" value="YkuD_like"/>
    <property type="match status" value="1"/>
</dbReference>
<evidence type="ECO:0000313" key="10">
    <source>
        <dbReference type="Proteomes" id="UP000231581"/>
    </source>
</evidence>
<feature type="domain" description="L,D-TPase catalytic" evidence="8">
    <location>
        <begin position="356"/>
        <end position="476"/>
    </location>
</feature>
<dbReference type="GO" id="GO:0018104">
    <property type="term" value="P:peptidoglycan-protein cross-linking"/>
    <property type="evidence" value="ECO:0007669"/>
    <property type="project" value="TreeGrafter"/>
</dbReference>
<dbReference type="InterPro" id="IPR050979">
    <property type="entry name" value="LD-transpeptidase"/>
</dbReference>
<dbReference type="InterPro" id="IPR005490">
    <property type="entry name" value="LD_TPept_cat_dom"/>
</dbReference>
<evidence type="ECO:0000256" key="2">
    <source>
        <dbReference type="ARBA" id="ARBA00022679"/>
    </source>
</evidence>
<name>A0A2H0BT43_9BACT</name>
<reference evidence="9 10" key="1">
    <citation type="submission" date="2017-09" db="EMBL/GenBank/DDBJ databases">
        <title>Depth-based differentiation of microbial function through sediment-hosted aquifers and enrichment of novel symbionts in the deep terrestrial subsurface.</title>
        <authorList>
            <person name="Probst A.J."/>
            <person name="Ladd B."/>
            <person name="Jarett J.K."/>
            <person name="Geller-Mcgrath D.E."/>
            <person name="Sieber C.M."/>
            <person name="Emerson J.B."/>
            <person name="Anantharaman K."/>
            <person name="Thomas B.C."/>
            <person name="Malmstrom R."/>
            <person name="Stieglmeier M."/>
            <person name="Klingl A."/>
            <person name="Woyke T."/>
            <person name="Ryan C.M."/>
            <person name="Banfield J.F."/>
        </authorList>
    </citation>
    <scope>NUCLEOTIDE SEQUENCE [LARGE SCALE GENOMIC DNA]</scope>
    <source>
        <strain evidence="9">CG22_combo_CG10-13_8_21_14_all_47_17</strain>
    </source>
</reference>